<accession>A0A8S5P5A3</accession>
<protein>
    <recommendedName>
        <fullName evidence="2">Tail sheath protein</fullName>
    </recommendedName>
</protein>
<sequence>MSSTFYFNNRQISLPGVYSTIISGETGPARNLDYGKVLVIDTGTYSAGFGGGAGINGENTQGQNAIYTFDNLSDFRGFMKGGMWWRAAEALFAPDSSNPDAVGISELEFVRAATTTGAKITFATAAGGTFAVKTLDEGLVANGSLLNDELLTKGYGLSFIAGREDATKWILQFWRGTYTGTYTDGLPYGDITQENCDPELVLESPEIDNIQELIDWANNDSNFGLVFVLDSTSQVEGTGKIEQNDITTALNGKPYILATGGTESFDMNDLNAVLDQIVGLDYSAVILDQVGANANSATTKAYITHMTQDAKFQHFLYVAGYDDSANFAQEITLAQAFDSCYIQLVHGGVGMVSAFDAQKIRWWPAIYMTCAVVGRVSGKPPYVPPTFKTIGVDRVKHILTETEKKKALKYGILCVVLNDYTGKFNILQGVNTLQDNANLFNAKGQSYSIQFMRVVAQINKELIVNATLDLLGQENGVNANTLSAGAVKDWTVAYLQSRTATSEQDNLLLSFQDVVTTRKDDAYFTTYKIVVNNEITKLFFTGYLIRG</sequence>
<evidence type="ECO:0008006" key="2">
    <source>
        <dbReference type="Google" id="ProtNLM"/>
    </source>
</evidence>
<evidence type="ECO:0000313" key="1">
    <source>
        <dbReference type="EMBL" id="DAE02311.1"/>
    </source>
</evidence>
<reference evidence="1" key="1">
    <citation type="journal article" date="2021" name="Proc. Natl. Acad. Sci. U.S.A.">
        <title>A Catalog of Tens of Thousands of Viruses from Human Metagenomes Reveals Hidden Associations with Chronic Diseases.</title>
        <authorList>
            <person name="Tisza M.J."/>
            <person name="Buck C.B."/>
        </authorList>
    </citation>
    <scope>NUCLEOTIDE SEQUENCE</scope>
    <source>
        <strain evidence="1">CttEB8</strain>
    </source>
</reference>
<organism evidence="1">
    <name type="scientific">Herelleviridae sp. cttEB8</name>
    <dbReference type="NCBI Taxonomy" id="2825832"/>
    <lineage>
        <taxon>Viruses</taxon>
        <taxon>Duplodnaviria</taxon>
        <taxon>Heunggongvirae</taxon>
        <taxon>Uroviricota</taxon>
        <taxon>Caudoviricetes</taxon>
        <taxon>Herelleviridae</taxon>
    </lineage>
</organism>
<dbReference type="EMBL" id="BK015344">
    <property type="protein sequence ID" value="DAE02311.1"/>
    <property type="molecule type" value="Genomic_DNA"/>
</dbReference>
<proteinExistence type="predicted"/>
<name>A0A8S5P5A3_9CAUD</name>